<evidence type="ECO:0000313" key="4">
    <source>
        <dbReference type="EMBL" id="GAA4896454.1"/>
    </source>
</evidence>
<evidence type="ECO:0000256" key="2">
    <source>
        <dbReference type="SAM" id="Phobius"/>
    </source>
</evidence>
<keyword evidence="3" id="KW-0732">Signal</keyword>
<evidence type="ECO:0000313" key="5">
    <source>
        <dbReference type="Proteomes" id="UP001501521"/>
    </source>
</evidence>
<dbReference type="PANTHER" id="PTHR35902">
    <property type="entry name" value="S-LAYER DOMAIN-LIKE PROTEIN-RELATED"/>
    <property type="match status" value="1"/>
</dbReference>
<protein>
    <recommendedName>
        <fullName evidence="6">CARDB domain-containing protein</fullName>
    </recommendedName>
</protein>
<feature type="region of interest" description="Disordered" evidence="1">
    <location>
        <begin position="28"/>
        <end position="52"/>
    </location>
</feature>
<dbReference type="EMBL" id="BAABLV010000020">
    <property type="protein sequence ID" value="GAA4896454.1"/>
    <property type="molecule type" value="Genomic_DNA"/>
</dbReference>
<keyword evidence="2" id="KW-0472">Membrane</keyword>
<evidence type="ECO:0000256" key="1">
    <source>
        <dbReference type="SAM" id="MobiDB-lite"/>
    </source>
</evidence>
<organism evidence="4 5">
    <name type="scientific">Tessaracoccus lubricantis</name>
    <dbReference type="NCBI Taxonomy" id="545543"/>
    <lineage>
        <taxon>Bacteria</taxon>
        <taxon>Bacillati</taxon>
        <taxon>Actinomycetota</taxon>
        <taxon>Actinomycetes</taxon>
        <taxon>Propionibacteriales</taxon>
        <taxon>Propionibacteriaceae</taxon>
        <taxon>Tessaracoccus</taxon>
    </lineage>
</organism>
<keyword evidence="5" id="KW-1185">Reference proteome</keyword>
<evidence type="ECO:0008006" key="6">
    <source>
        <dbReference type="Google" id="ProtNLM"/>
    </source>
</evidence>
<dbReference type="RefSeq" id="WP_345580655.1">
    <property type="nucleotide sequence ID" value="NZ_BAABLV010000020.1"/>
</dbReference>
<name>A0ABP9FF57_9ACTN</name>
<keyword evidence="2" id="KW-1133">Transmembrane helix</keyword>
<sequence>MKILHRLTLVLMMVFSLSLLPLASAAGDPTTDGEVLSDGGPAAPVADPAPPAAVPGVSTPRVILSGFTTNPTEVQAGEDFQVTFTLHNTSKKTRVQNMKVTLASADAAFLPANGSSSLYLPRIGADQIESGTMNFHSLPSLEEKPYQLTIGIEYEDGQANAYSAQETVSIQVKQSIRADASAPQLLPPQLTMGQDASLTFSIFNQGKTKLYNAKASIAEGQAITGQEVFVGTIDAGASGAVDMTVQAVEEMAGPVTVTVSYEDVDGKVATMDKTVEVAVMAPMPMEEPGGWEEPMPEELAGGFPWVPTLVGAGLLALFVILALVVRGRRRRRAEAEDLESLAALGDPLIAPDAR</sequence>
<comment type="caution">
    <text evidence="4">The sequence shown here is derived from an EMBL/GenBank/DDBJ whole genome shotgun (WGS) entry which is preliminary data.</text>
</comment>
<accession>A0ABP9FF57</accession>
<feature type="signal peptide" evidence="3">
    <location>
        <begin position="1"/>
        <end position="25"/>
    </location>
</feature>
<evidence type="ECO:0000256" key="3">
    <source>
        <dbReference type="SAM" id="SignalP"/>
    </source>
</evidence>
<gene>
    <name evidence="4" type="ORF">GCM10025789_12750</name>
</gene>
<feature type="transmembrane region" description="Helical" evidence="2">
    <location>
        <begin position="305"/>
        <end position="325"/>
    </location>
</feature>
<keyword evidence="2" id="KW-0812">Transmembrane</keyword>
<feature type="chain" id="PRO_5046144006" description="CARDB domain-containing protein" evidence="3">
    <location>
        <begin position="26"/>
        <end position="354"/>
    </location>
</feature>
<dbReference type="PANTHER" id="PTHR35902:SF6">
    <property type="entry name" value="CONSERVED WITHIN P. AEROPHILUM"/>
    <property type="match status" value="1"/>
</dbReference>
<dbReference type="Proteomes" id="UP001501521">
    <property type="component" value="Unassembled WGS sequence"/>
</dbReference>
<proteinExistence type="predicted"/>
<reference evidence="5" key="1">
    <citation type="journal article" date="2019" name="Int. J. Syst. Evol. Microbiol.">
        <title>The Global Catalogue of Microorganisms (GCM) 10K type strain sequencing project: providing services to taxonomists for standard genome sequencing and annotation.</title>
        <authorList>
            <consortium name="The Broad Institute Genomics Platform"/>
            <consortium name="The Broad Institute Genome Sequencing Center for Infectious Disease"/>
            <person name="Wu L."/>
            <person name="Ma J."/>
        </authorList>
    </citation>
    <scope>NUCLEOTIDE SEQUENCE [LARGE SCALE GENOMIC DNA]</scope>
    <source>
        <strain evidence="5">JCM 19125</strain>
    </source>
</reference>